<dbReference type="InterPro" id="IPR026444">
    <property type="entry name" value="Secre_tail"/>
</dbReference>
<dbReference type="STRING" id="331648.BST97_04025"/>
<accession>A0A1W6MHY7</accession>
<evidence type="ECO:0000313" key="4">
    <source>
        <dbReference type="Proteomes" id="UP000193431"/>
    </source>
</evidence>
<dbReference type="Proteomes" id="UP000193431">
    <property type="component" value="Chromosome"/>
</dbReference>
<dbReference type="NCBIfam" id="TIGR04183">
    <property type="entry name" value="Por_Secre_tail"/>
    <property type="match status" value="1"/>
</dbReference>
<sequence>MKKYLISVILVSFCFSIKGQINGITSHIWNLHEVNDNGTIYQYADPSSGSTYFGGLENMSGTTMSINYCTGFSVPVSQSGNHSFTMSSNFTMYGSNCNSQAEQVKNDVFINAFVNATRLNGVATFNYRFDRIFHELIITTPDNIEITFFQSTLSNGDGLMQNFETFYNQSTEELVINSDHNSNNFELSIFDISGKRILYRIFSPLPHTTIDLRNVNKGLYIAVIDSSIGKTSFKFVK</sequence>
<organism evidence="3 4">
    <name type="scientific">Nonlabens spongiae</name>
    <dbReference type="NCBI Taxonomy" id="331648"/>
    <lineage>
        <taxon>Bacteria</taxon>
        <taxon>Pseudomonadati</taxon>
        <taxon>Bacteroidota</taxon>
        <taxon>Flavobacteriia</taxon>
        <taxon>Flavobacteriales</taxon>
        <taxon>Flavobacteriaceae</taxon>
        <taxon>Nonlabens</taxon>
    </lineage>
</organism>
<reference evidence="3 4" key="1">
    <citation type="submission" date="2016-11" db="EMBL/GenBank/DDBJ databases">
        <title>Trade-off between light-utilization and light-protection in marine flavobacteria.</title>
        <authorList>
            <person name="Kumagai Y."/>
        </authorList>
    </citation>
    <scope>NUCLEOTIDE SEQUENCE [LARGE SCALE GENOMIC DNA]</scope>
    <source>
        <strain evidence="3 4">JCM 13191</strain>
    </source>
</reference>
<evidence type="ECO:0000313" key="3">
    <source>
        <dbReference type="EMBL" id="ARN77213.1"/>
    </source>
</evidence>
<protein>
    <recommendedName>
        <fullName evidence="2">Secretion system C-terminal sorting domain-containing protein</fullName>
    </recommendedName>
</protein>
<dbReference type="AlphaFoldDB" id="A0A1W6MHY7"/>
<feature type="domain" description="Secretion system C-terminal sorting" evidence="2">
    <location>
        <begin position="171"/>
        <end position="235"/>
    </location>
</feature>
<name>A0A1W6MHY7_9FLAO</name>
<keyword evidence="4" id="KW-1185">Reference proteome</keyword>
<evidence type="ECO:0000256" key="1">
    <source>
        <dbReference type="ARBA" id="ARBA00022729"/>
    </source>
</evidence>
<dbReference type="RefSeq" id="WP_169711526.1">
    <property type="nucleotide sequence ID" value="NZ_CP019344.1"/>
</dbReference>
<dbReference type="EMBL" id="CP019344">
    <property type="protein sequence ID" value="ARN77213.1"/>
    <property type="molecule type" value="Genomic_DNA"/>
</dbReference>
<keyword evidence="1" id="KW-0732">Signal</keyword>
<gene>
    <name evidence="3" type="ORF">BST97_04025</name>
</gene>
<dbReference type="Pfam" id="PF18962">
    <property type="entry name" value="Por_Secre_tail"/>
    <property type="match status" value="1"/>
</dbReference>
<proteinExistence type="predicted"/>
<evidence type="ECO:0000259" key="2">
    <source>
        <dbReference type="Pfam" id="PF18962"/>
    </source>
</evidence>